<dbReference type="OrthoDB" id="41390at2"/>
<dbReference type="InterPro" id="IPR018490">
    <property type="entry name" value="cNMP-bd_dom_sf"/>
</dbReference>
<dbReference type="GO" id="GO:0003677">
    <property type="term" value="F:DNA binding"/>
    <property type="evidence" value="ECO:0007669"/>
    <property type="project" value="UniProtKB-KW"/>
</dbReference>
<dbReference type="InterPro" id="IPR036388">
    <property type="entry name" value="WH-like_DNA-bd_sf"/>
</dbReference>
<dbReference type="PANTHER" id="PTHR24567:SF26">
    <property type="entry name" value="REGULATORY PROTEIN YEIL"/>
    <property type="match status" value="1"/>
</dbReference>
<dbReference type="SUPFAM" id="SSF51206">
    <property type="entry name" value="cAMP-binding domain-like"/>
    <property type="match status" value="1"/>
</dbReference>
<feature type="region of interest" description="Disordered" evidence="4">
    <location>
        <begin position="1"/>
        <end position="22"/>
    </location>
</feature>
<reference evidence="7 8" key="1">
    <citation type="submission" date="2019-11" db="EMBL/GenBank/DDBJ databases">
        <title>Agromyces kandeliae sp. nov., isolated from mangrove soil.</title>
        <authorList>
            <person name="Wang R."/>
        </authorList>
    </citation>
    <scope>NUCLEOTIDE SEQUENCE [LARGE SCALE GENOMIC DNA]</scope>
    <source>
        <strain evidence="7 8">JCM 11433</strain>
    </source>
</reference>
<name>A0A6I3M0X3_9MICO</name>
<comment type="caution">
    <text evidence="7">The sequence shown here is derived from an EMBL/GenBank/DDBJ whole genome shotgun (WGS) entry which is preliminary data.</text>
</comment>
<feature type="compositionally biased region" description="Gly residues" evidence="4">
    <location>
        <begin position="9"/>
        <end position="22"/>
    </location>
</feature>
<evidence type="ECO:0000256" key="4">
    <source>
        <dbReference type="SAM" id="MobiDB-lite"/>
    </source>
</evidence>
<dbReference type="Gene3D" id="1.10.10.10">
    <property type="entry name" value="Winged helix-like DNA-binding domain superfamily/Winged helix DNA-binding domain"/>
    <property type="match status" value="1"/>
</dbReference>
<evidence type="ECO:0000259" key="5">
    <source>
        <dbReference type="PROSITE" id="PS50042"/>
    </source>
</evidence>
<evidence type="ECO:0000313" key="7">
    <source>
        <dbReference type="EMBL" id="MTH67014.1"/>
    </source>
</evidence>
<keyword evidence="2" id="KW-0238">DNA-binding</keyword>
<dbReference type="Gene3D" id="2.60.120.10">
    <property type="entry name" value="Jelly Rolls"/>
    <property type="match status" value="1"/>
</dbReference>
<evidence type="ECO:0000256" key="3">
    <source>
        <dbReference type="ARBA" id="ARBA00023163"/>
    </source>
</evidence>
<evidence type="ECO:0000256" key="2">
    <source>
        <dbReference type="ARBA" id="ARBA00023125"/>
    </source>
</evidence>
<feature type="domain" description="HTH crp-type" evidence="6">
    <location>
        <begin position="168"/>
        <end position="237"/>
    </location>
</feature>
<keyword evidence="8" id="KW-1185">Reference proteome</keyword>
<dbReference type="SMART" id="SM00419">
    <property type="entry name" value="HTH_CRP"/>
    <property type="match status" value="1"/>
</dbReference>
<dbReference type="EMBL" id="WMLB01000006">
    <property type="protein sequence ID" value="MTH67014.1"/>
    <property type="molecule type" value="Genomic_DNA"/>
</dbReference>
<feature type="domain" description="Cyclic nucleotide-binding" evidence="5">
    <location>
        <begin position="33"/>
        <end position="154"/>
    </location>
</feature>
<dbReference type="SMART" id="SM00100">
    <property type="entry name" value="cNMP"/>
    <property type="match status" value="1"/>
</dbReference>
<evidence type="ECO:0000259" key="6">
    <source>
        <dbReference type="PROSITE" id="PS51063"/>
    </source>
</evidence>
<dbReference type="InterPro" id="IPR014710">
    <property type="entry name" value="RmlC-like_jellyroll"/>
</dbReference>
<dbReference type="CDD" id="cd00092">
    <property type="entry name" value="HTH_CRP"/>
    <property type="match status" value="1"/>
</dbReference>
<dbReference type="SUPFAM" id="SSF46785">
    <property type="entry name" value="Winged helix' DNA-binding domain"/>
    <property type="match status" value="1"/>
</dbReference>
<dbReference type="GO" id="GO:0003700">
    <property type="term" value="F:DNA-binding transcription factor activity"/>
    <property type="evidence" value="ECO:0007669"/>
    <property type="project" value="TreeGrafter"/>
</dbReference>
<dbReference type="Proteomes" id="UP000433071">
    <property type="component" value="Unassembled WGS sequence"/>
</dbReference>
<dbReference type="InterPro" id="IPR036390">
    <property type="entry name" value="WH_DNA-bd_sf"/>
</dbReference>
<keyword evidence="3" id="KW-0804">Transcription</keyword>
<dbReference type="PANTHER" id="PTHR24567">
    <property type="entry name" value="CRP FAMILY TRANSCRIPTIONAL REGULATORY PROTEIN"/>
    <property type="match status" value="1"/>
</dbReference>
<dbReference type="InterPro" id="IPR000595">
    <property type="entry name" value="cNMP-bd_dom"/>
</dbReference>
<accession>A0A6I3M0X3</accession>
<protein>
    <submittedName>
        <fullName evidence="7">Helix-turn-helix domain-containing protein</fullName>
    </submittedName>
</protein>
<dbReference type="CDD" id="cd00038">
    <property type="entry name" value="CAP_ED"/>
    <property type="match status" value="1"/>
</dbReference>
<dbReference type="PROSITE" id="PS51063">
    <property type="entry name" value="HTH_CRP_2"/>
    <property type="match status" value="1"/>
</dbReference>
<proteinExistence type="predicted"/>
<evidence type="ECO:0000256" key="1">
    <source>
        <dbReference type="ARBA" id="ARBA00023015"/>
    </source>
</evidence>
<gene>
    <name evidence="7" type="ORF">GJ743_01340</name>
</gene>
<sequence>MAITMTSIGGRGADPATGGGQAGEVDAAIARSHLRAIPPAALHAVLEHAVLRDAAAGEDLHREGDHLVHLELVVSGLVRVFVSAPDGRTLTVRYCRSGSLMGAVSMFAADFTMPASVRAVTASRILAMPAAEVAALVGRDPVAAAAMLGELAERAMAFLNEIPGSAFATVRQRVARHLLDLASASASGGRLRARVSQQELADAIGSVREVVVRALRDLRREGLVETGHDGIDLLDPERLAAEAYPTGSAAPSRSWNPGS</sequence>
<keyword evidence="1" id="KW-0805">Transcription regulation</keyword>
<dbReference type="PROSITE" id="PS50042">
    <property type="entry name" value="CNMP_BINDING_3"/>
    <property type="match status" value="1"/>
</dbReference>
<dbReference type="InterPro" id="IPR012318">
    <property type="entry name" value="HTH_CRP"/>
</dbReference>
<dbReference type="AlphaFoldDB" id="A0A6I3M0X3"/>
<dbReference type="RefSeq" id="WP_155050144.1">
    <property type="nucleotide sequence ID" value="NZ_BAAAIB010000003.1"/>
</dbReference>
<dbReference type="InterPro" id="IPR050397">
    <property type="entry name" value="Env_Response_Regulators"/>
</dbReference>
<dbReference type="Pfam" id="PF13545">
    <property type="entry name" value="HTH_Crp_2"/>
    <property type="match status" value="1"/>
</dbReference>
<organism evidence="7 8">
    <name type="scientific">Agromyces bracchium</name>
    <dbReference type="NCBI Taxonomy" id="88376"/>
    <lineage>
        <taxon>Bacteria</taxon>
        <taxon>Bacillati</taxon>
        <taxon>Actinomycetota</taxon>
        <taxon>Actinomycetes</taxon>
        <taxon>Micrococcales</taxon>
        <taxon>Microbacteriaceae</taxon>
        <taxon>Agromyces</taxon>
    </lineage>
</organism>
<dbReference type="Pfam" id="PF00027">
    <property type="entry name" value="cNMP_binding"/>
    <property type="match status" value="1"/>
</dbReference>
<evidence type="ECO:0000313" key="8">
    <source>
        <dbReference type="Proteomes" id="UP000433071"/>
    </source>
</evidence>
<dbReference type="GO" id="GO:0005829">
    <property type="term" value="C:cytosol"/>
    <property type="evidence" value="ECO:0007669"/>
    <property type="project" value="TreeGrafter"/>
</dbReference>